<sequence>MARACAASFPSRGTNVRWRPNACVKINALSQARASATKGSATSFKRLGRVALPMSKSNTMAKRGAAKLRKLKAQIKVTKSIEFDGRISKESLTEFVSRNRK</sequence>
<evidence type="ECO:0000313" key="2">
    <source>
        <dbReference type="RefSeq" id="XP_016686767.1"/>
    </source>
</evidence>
<organism evidence="1 2">
    <name type="scientific">Gossypium hirsutum</name>
    <name type="common">Upland cotton</name>
    <name type="synonym">Gossypium mexicanum</name>
    <dbReference type="NCBI Taxonomy" id="3635"/>
    <lineage>
        <taxon>Eukaryota</taxon>
        <taxon>Viridiplantae</taxon>
        <taxon>Streptophyta</taxon>
        <taxon>Embryophyta</taxon>
        <taxon>Tracheophyta</taxon>
        <taxon>Spermatophyta</taxon>
        <taxon>Magnoliopsida</taxon>
        <taxon>eudicotyledons</taxon>
        <taxon>Gunneridae</taxon>
        <taxon>Pentapetalae</taxon>
        <taxon>rosids</taxon>
        <taxon>malvids</taxon>
        <taxon>Malvales</taxon>
        <taxon>Malvaceae</taxon>
        <taxon>Malvoideae</taxon>
        <taxon>Gossypium</taxon>
    </lineage>
</organism>
<protein>
    <submittedName>
        <fullName evidence="2">Uncharacterized protein isoform X2</fullName>
    </submittedName>
</protein>
<evidence type="ECO:0000313" key="1">
    <source>
        <dbReference type="Proteomes" id="UP000818029"/>
    </source>
</evidence>
<reference evidence="2" key="2">
    <citation type="submission" date="2025-08" db="UniProtKB">
        <authorList>
            <consortium name="RefSeq"/>
        </authorList>
    </citation>
    <scope>IDENTIFICATION</scope>
</reference>
<dbReference type="AlphaFoldDB" id="A0A1U8J8V2"/>
<keyword evidence="1" id="KW-1185">Reference proteome</keyword>
<dbReference type="GeneID" id="107904788"/>
<name>A0A1U8J8V2_GOSHI</name>
<dbReference type="RefSeq" id="XP_016686767.1">
    <property type="nucleotide sequence ID" value="XM_016831278.2"/>
</dbReference>
<dbReference type="Proteomes" id="UP000818029">
    <property type="component" value="Chromosome D05"/>
</dbReference>
<accession>A0A1U8J8V2</accession>
<proteinExistence type="predicted"/>
<reference evidence="1" key="1">
    <citation type="journal article" date="2020" name="Nat. Genet.">
        <title>Genomic diversifications of five Gossypium allopolyploid species and their impact on cotton improvement.</title>
        <authorList>
            <person name="Chen Z.J."/>
            <person name="Sreedasyam A."/>
            <person name="Ando A."/>
            <person name="Song Q."/>
            <person name="De Santiago L.M."/>
            <person name="Hulse-Kemp A.M."/>
            <person name="Ding M."/>
            <person name="Ye W."/>
            <person name="Kirkbride R.C."/>
            <person name="Jenkins J."/>
            <person name="Plott C."/>
            <person name="Lovell J."/>
            <person name="Lin Y.M."/>
            <person name="Vaughn R."/>
            <person name="Liu B."/>
            <person name="Simpson S."/>
            <person name="Scheffler B.E."/>
            <person name="Wen L."/>
            <person name="Saski C.A."/>
            <person name="Grover C.E."/>
            <person name="Hu G."/>
            <person name="Conover J.L."/>
            <person name="Carlson J.W."/>
            <person name="Shu S."/>
            <person name="Boston L.B."/>
            <person name="Williams M."/>
            <person name="Peterson D.G."/>
            <person name="McGee K."/>
            <person name="Jones D.C."/>
            <person name="Wendel J.F."/>
            <person name="Stelly D.M."/>
            <person name="Grimwood J."/>
            <person name="Schmutz J."/>
        </authorList>
    </citation>
    <scope>NUCLEOTIDE SEQUENCE [LARGE SCALE GENOMIC DNA]</scope>
    <source>
        <strain evidence="1">cv. TM-1</strain>
    </source>
</reference>
<gene>
    <name evidence="2" type="primary">LOC107904788</name>
</gene>